<gene>
    <name evidence="1" type="ORF">RR46_00364</name>
</gene>
<organism evidence="1 2">
    <name type="scientific">Papilio xuthus</name>
    <name type="common">Asian swallowtail butterfly</name>
    <dbReference type="NCBI Taxonomy" id="66420"/>
    <lineage>
        <taxon>Eukaryota</taxon>
        <taxon>Metazoa</taxon>
        <taxon>Ecdysozoa</taxon>
        <taxon>Arthropoda</taxon>
        <taxon>Hexapoda</taxon>
        <taxon>Insecta</taxon>
        <taxon>Pterygota</taxon>
        <taxon>Neoptera</taxon>
        <taxon>Endopterygota</taxon>
        <taxon>Lepidoptera</taxon>
        <taxon>Glossata</taxon>
        <taxon>Ditrysia</taxon>
        <taxon>Papilionoidea</taxon>
        <taxon>Papilionidae</taxon>
        <taxon>Papilioninae</taxon>
        <taxon>Papilio</taxon>
    </lineage>
</organism>
<evidence type="ECO:0000313" key="1">
    <source>
        <dbReference type="EMBL" id="KPJ03830.1"/>
    </source>
</evidence>
<dbReference type="Proteomes" id="UP000053268">
    <property type="component" value="Unassembled WGS sequence"/>
</dbReference>
<evidence type="ECO:0000313" key="2">
    <source>
        <dbReference type="Proteomes" id="UP000053268"/>
    </source>
</evidence>
<dbReference type="AlphaFoldDB" id="A0A0N1IN70"/>
<name>A0A0N1IN70_PAPXU</name>
<protein>
    <submittedName>
        <fullName evidence="1">Uncharacterized protein</fullName>
    </submittedName>
</protein>
<sequence length="66" mass="7231">MPSTLLGRRPVLKAVAFKAPEDVCAELDTWPSGAGATSLNCKHSLIQFILAILALKRTHVALMYFF</sequence>
<proteinExistence type="predicted"/>
<keyword evidence="2" id="KW-1185">Reference proteome</keyword>
<dbReference type="EMBL" id="KQ459076">
    <property type="protein sequence ID" value="KPJ03830.1"/>
    <property type="molecule type" value="Genomic_DNA"/>
</dbReference>
<reference evidence="1 2" key="1">
    <citation type="journal article" date="2015" name="Nat. Commun.">
        <title>Outbred genome sequencing and CRISPR/Cas9 gene editing in butterflies.</title>
        <authorList>
            <person name="Li X."/>
            <person name="Fan D."/>
            <person name="Zhang W."/>
            <person name="Liu G."/>
            <person name="Zhang L."/>
            <person name="Zhao L."/>
            <person name="Fang X."/>
            <person name="Chen L."/>
            <person name="Dong Y."/>
            <person name="Chen Y."/>
            <person name="Ding Y."/>
            <person name="Zhao R."/>
            <person name="Feng M."/>
            <person name="Zhu Y."/>
            <person name="Feng Y."/>
            <person name="Jiang X."/>
            <person name="Zhu D."/>
            <person name="Xiang H."/>
            <person name="Feng X."/>
            <person name="Li S."/>
            <person name="Wang J."/>
            <person name="Zhang G."/>
            <person name="Kronforst M.R."/>
            <person name="Wang W."/>
        </authorList>
    </citation>
    <scope>NUCLEOTIDE SEQUENCE [LARGE SCALE GENOMIC DNA]</scope>
    <source>
        <strain evidence="1">Ya'a_city_454_Px</strain>
        <tissue evidence="1">Whole body</tissue>
    </source>
</reference>
<accession>A0A0N1IN70</accession>